<sequence length="453" mass="52030">MTTVTPSEFILAAARQYSLYVCQERAIPSVTDGFKSSQRIASWCMKNRNDKIKVQALAGAMIESNLYVHGGQNAEGAISGMAGPFCNNIPVFDGIGNFGSTIYPKAFGAGRYTYVTRSKFMKEVIQADSNLYKMVSSVDGDNEICESFLPLVPTILLNGISGTAVGWSTDILPHKYEHLRDAVIRVLQGKPVGKIDPYFAPYPDTIITEIDNGRDNASTYLLSGRVRRINSNTVEIYAIPPDTKMDDIQEHLDNLIEDRRIQDYTNNTTDKVSIMVKMARKELAETTDEKLIDLFKLRTRTTERLVCVDFDGETIRQFNNIEELITEWVAWRFQFIVKRFDVMIEENDEELSFQKALRKLFDMDFVKTIPGYKSKDEMRQYIVKAVQEEFDLRPSRIDAILGLAAYRWTQEYRDENITEIARLEAELKRLREIRSDDNNMKNEWINDLKKVKF</sequence>
<accession>A0A0F6R648</accession>
<dbReference type="GO" id="GO:0003677">
    <property type="term" value="F:DNA binding"/>
    <property type="evidence" value="ECO:0007669"/>
    <property type="project" value="UniProtKB-UniRule"/>
</dbReference>
<gene>
    <name evidence="12" type="ORF">Sm_phiM9_263</name>
</gene>
<dbReference type="InterPro" id="IPR013758">
    <property type="entry name" value="Topo_IIA_A/C_ab"/>
</dbReference>
<proteinExistence type="predicted"/>
<dbReference type="GO" id="GO:0000819">
    <property type="term" value="P:sister chromatid segregation"/>
    <property type="evidence" value="ECO:0007669"/>
    <property type="project" value="TreeGrafter"/>
</dbReference>
<dbReference type="SUPFAM" id="SSF56719">
    <property type="entry name" value="Type II DNA topoisomerase"/>
    <property type="match status" value="1"/>
</dbReference>
<dbReference type="PANTHER" id="PTHR10169:SF38">
    <property type="entry name" value="DNA TOPOISOMERASE 2"/>
    <property type="match status" value="1"/>
</dbReference>
<dbReference type="InterPro" id="IPR013757">
    <property type="entry name" value="Topo_IIA_A_a_sf"/>
</dbReference>
<keyword evidence="10" id="KW-0175">Coiled coil</keyword>
<evidence type="ECO:0000313" key="13">
    <source>
        <dbReference type="Proteomes" id="UP000033804"/>
    </source>
</evidence>
<dbReference type="Pfam" id="PF00521">
    <property type="entry name" value="DNA_topoisoIV"/>
    <property type="match status" value="1"/>
</dbReference>
<evidence type="ECO:0000256" key="8">
    <source>
        <dbReference type="ARBA" id="ARBA00023235"/>
    </source>
</evidence>
<dbReference type="SMART" id="SM00434">
    <property type="entry name" value="TOP4c"/>
    <property type="match status" value="1"/>
</dbReference>
<keyword evidence="5" id="KW-0067">ATP-binding</keyword>
<evidence type="ECO:0000256" key="2">
    <source>
        <dbReference type="ARBA" id="ARBA00001946"/>
    </source>
</evidence>
<dbReference type="Gene3D" id="3.90.199.10">
    <property type="entry name" value="Topoisomerase II, domain 5"/>
    <property type="match status" value="1"/>
</dbReference>
<evidence type="ECO:0000256" key="10">
    <source>
        <dbReference type="SAM" id="Coils"/>
    </source>
</evidence>
<dbReference type="InterPro" id="IPR050634">
    <property type="entry name" value="DNA_Topoisomerase_II"/>
</dbReference>
<evidence type="ECO:0000313" key="12">
    <source>
        <dbReference type="EMBL" id="AKE44890.1"/>
    </source>
</evidence>
<evidence type="ECO:0000256" key="9">
    <source>
        <dbReference type="PROSITE-ProRule" id="PRU01384"/>
    </source>
</evidence>
<comment type="catalytic activity">
    <reaction evidence="1 9">
        <text>ATP-dependent breakage, passage and rejoining of double-stranded DNA.</text>
        <dbReference type="EC" id="5.6.2.2"/>
    </reaction>
</comment>
<dbReference type="GeneID" id="26517942"/>
<dbReference type="GO" id="GO:0006265">
    <property type="term" value="P:DNA topological change"/>
    <property type="evidence" value="ECO:0007669"/>
    <property type="project" value="UniProtKB-UniRule"/>
</dbReference>
<dbReference type="RefSeq" id="YP_009189644.1">
    <property type="nucleotide sequence ID" value="NC_028676.1"/>
</dbReference>
<reference evidence="13" key="2">
    <citation type="submission" date="2015-03" db="EMBL/GenBank/DDBJ databases">
        <title>The genome and structure of Sinorhizobium meliloti phage phiM9.</title>
        <authorList>
            <person name="Johnson M.C."/>
            <person name="Tatum K.B."/>
            <person name="Lynn J.S."/>
            <person name="Brewer T.E."/>
            <person name="Washburn B.K."/>
            <person name="Stroupe M.E."/>
            <person name="Jones K.M."/>
        </authorList>
    </citation>
    <scope>NUCLEOTIDE SEQUENCE [LARGE SCALE GENOMIC DNA]</scope>
</reference>
<dbReference type="Proteomes" id="UP000033804">
    <property type="component" value="Segment"/>
</dbReference>
<evidence type="ECO:0000256" key="7">
    <source>
        <dbReference type="ARBA" id="ARBA00023125"/>
    </source>
</evidence>
<dbReference type="GO" id="GO:0005524">
    <property type="term" value="F:ATP binding"/>
    <property type="evidence" value="ECO:0007669"/>
    <property type="project" value="UniProtKB-KW"/>
</dbReference>
<feature type="active site" description="O-(5'-phospho-DNA)-tyrosine intermediate" evidence="9">
    <location>
        <position position="112"/>
    </location>
</feature>
<dbReference type="KEGG" id="vg:26517942"/>
<reference evidence="12 13" key="1">
    <citation type="journal article" date="2015" name="J. Virol.">
        <title>Sinorhizobium meliloti Phage ?M9 Defines a New Group of T4 Superfamily Phages with Unusual Genomic Features but a Common T=16 Capsid.</title>
        <authorList>
            <person name="Johnson M.C."/>
            <person name="Tatum K.B."/>
            <person name="Lynn J.S."/>
            <person name="Brewer T.E."/>
            <person name="Lu S."/>
            <person name="Washburn B.K."/>
            <person name="Stroupe M.E."/>
            <person name="Jones K.M."/>
        </authorList>
    </citation>
    <scope>NUCLEOTIDE SEQUENCE [LARGE SCALE GENOMIC DNA]</scope>
</reference>
<dbReference type="OrthoDB" id="2392at10239"/>
<dbReference type="InterPro" id="IPR002205">
    <property type="entry name" value="Topo_IIA_dom_A"/>
</dbReference>
<keyword evidence="13" id="KW-1185">Reference proteome</keyword>
<evidence type="ECO:0000256" key="6">
    <source>
        <dbReference type="ARBA" id="ARBA00023029"/>
    </source>
</evidence>
<evidence type="ECO:0000259" key="11">
    <source>
        <dbReference type="PROSITE" id="PS52040"/>
    </source>
</evidence>
<protein>
    <recommendedName>
        <fullName evidence="3">DNA topoisomerase (ATP-hydrolyzing)</fullName>
        <ecNumber evidence="3">5.6.2.2</ecNumber>
    </recommendedName>
</protein>
<organism evidence="12 13">
    <name type="scientific">Sinorhizobium phage phiM9</name>
    <dbReference type="NCBI Taxonomy" id="1636182"/>
    <lineage>
        <taxon>Viruses</taxon>
        <taxon>Duplodnaviria</taxon>
        <taxon>Heunggongvirae</taxon>
        <taxon>Uroviricota</taxon>
        <taxon>Caudoviricetes</taxon>
        <taxon>Pootjesviridae</taxon>
        <taxon>Emnonavirus</taxon>
        <taxon>Emnonavirus phiM9</taxon>
    </lineage>
</organism>
<dbReference type="Gene3D" id="3.30.1360.40">
    <property type="match status" value="1"/>
</dbReference>
<evidence type="ECO:0000256" key="1">
    <source>
        <dbReference type="ARBA" id="ARBA00000185"/>
    </source>
</evidence>
<keyword evidence="8 9" id="KW-0413">Isomerase</keyword>
<dbReference type="EC" id="5.6.2.2" evidence="3"/>
<dbReference type="EMBL" id="KP881232">
    <property type="protein sequence ID" value="AKE44890.1"/>
    <property type="molecule type" value="Genomic_DNA"/>
</dbReference>
<feature type="coiled-coil region" evidence="10">
    <location>
        <begin position="413"/>
        <end position="440"/>
    </location>
</feature>
<dbReference type="GO" id="GO:0003918">
    <property type="term" value="F:DNA topoisomerase type II (double strand cut, ATP-hydrolyzing) activity"/>
    <property type="evidence" value="ECO:0007669"/>
    <property type="project" value="UniProtKB-EC"/>
</dbReference>
<dbReference type="InterPro" id="IPR013760">
    <property type="entry name" value="Topo_IIA-like_dom_sf"/>
</dbReference>
<evidence type="ECO:0000256" key="4">
    <source>
        <dbReference type="ARBA" id="ARBA00022741"/>
    </source>
</evidence>
<evidence type="ECO:0000256" key="5">
    <source>
        <dbReference type="ARBA" id="ARBA00022840"/>
    </source>
</evidence>
<comment type="cofactor">
    <cofactor evidence="2">
        <name>Mg(2+)</name>
        <dbReference type="ChEBI" id="CHEBI:18420"/>
    </cofactor>
</comment>
<dbReference type="PANTHER" id="PTHR10169">
    <property type="entry name" value="DNA TOPOISOMERASE/GYRASE"/>
    <property type="match status" value="1"/>
</dbReference>
<name>A0A0F6R648_9CAUD</name>
<evidence type="ECO:0000256" key="3">
    <source>
        <dbReference type="ARBA" id="ARBA00012895"/>
    </source>
</evidence>
<dbReference type="Gene3D" id="1.10.268.10">
    <property type="entry name" value="Topoisomerase, domain 3"/>
    <property type="match status" value="1"/>
</dbReference>
<keyword evidence="4" id="KW-0547">Nucleotide-binding</keyword>
<keyword evidence="6 9" id="KW-0799">Topoisomerase</keyword>
<dbReference type="PROSITE" id="PS52040">
    <property type="entry name" value="TOPO_IIA"/>
    <property type="match status" value="1"/>
</dbReference>
<keyword evidence="7 9" id="KW-0238">DNA-binding</keyword>
<feature type="domain" description="Topo IIA-type catalytic" evidence="11">
    <location>
        <begin position="27"/>
        <end position="448"/>
    </location>
</feature>